<feature type="domain" description="Gamma tubulin complex component protein N-terminal" evidence="9">
    <location>
        <begin position="28"/>
        <end position="182"/>
    </location>
</feature>
<evidence type="ECO:0000313" key="10">
    <source>
        <dbReference type="EMBL" id="KAK4494818.1"/>
    </source>
</evidence>
<dbReference type="InterPro" id="IPR040457">
    <property type="entry name" value="GCP_C"/>
</dbReference>
<gene>
    <name evidence="10" type="ORF">PRZ48_014174</name>
</gene>
<feature type="region of interest" description="Disordered" evidence="7">
    <location>
        <begin position="430"/>
        <end position="456"/>
    </location>
</feature>
<feature type="compositionally biased region" description="Basic and acidic residues" evidence="7">
    <location>
        <begin position="446"/>
        <end position="455"/>
    </location>
</feature>
<dbReference type="PANTHER" id="PTHR19302:SF27">
    <property type="entry name" value="GAMMA-TUBULIN COMPLEX COMPONENT 4"/>
    <property type="match status" value="1"/>
</dbReference>
<evidence type="ECO:0000256" key="6">
    <source>
        <dbReference type="RuleBase" id="RU363050"/>
    </source>
</evidence>
<evidence type="ECO:0000259" key="8">
    <source>
        <dbReference type="Pfam" id="PF04130"/>
    </source>
</evidence>
<comment type="similarity">
    <text evidence="2 6">Belongs to the TUBGCP family.</text>
</comment>
<dbReference type="EMBL" id="JAXOVC010000013">
    <property type="protein sequence ID" value="KAK4494818.1"/>
    <property type="molecule type" value="Genomic_DNA"/>
</dbReference>
<dbReference type="InterPro" id="IPR007259">
    <property type="entry name" value="GCP"/>
</dbReference>
<organism evidence="10 11">
    <name type="scientific">Zasmidium cellare</name>
    <name type="common">Wine cellar mold</name>
    <name type="synonym">Racodium cellare</name>
    <dbReference type="NCBI Taxonomy" id="395010"/>
    <lineage>
        <taxon>Eukaryota</taxon>
        <taxon>Fungi</taxon>
        <taxon>Dikarya</taxon>
        <taxon>Ascomycota</taxon>
        <taxon>Pezizomycotina</taxon>
        <taxon>Dothideomycetes</taxon>
        <taxon>Dothideomycetidae</taxon>
        <taxon>Mycosphaerellales</taxon>
        <taxon>Mycosphaerellaceae</taxon>
        <taxon>Zasmidium</taxon>
    </lineage>
</organism>
<dbReference type="Pfam" id="PF04130">
    <property type="entry name" value="GCP_C_terminal"/>
    <property type="match status" value="1"/>
</dbReference>
<evidence type="ECO:0000256" key="1">
    <source>
        <dbReference type="ARBA" id="ARBA00004267"/>
    </source>
</evidence>
<protein>
    <recommendedName>
        <fullName evidence="6">Spindle pole body component</fullName>
    </recommendedName>
</protein>
<evidence type="ECO:0000256" key="4">
    <source>
        <dbReference type="ARBA" id="ARBA00022701"/>
    </source>
</evidence>
<sequence>MAWYWEVACFMLTPKDFNRSATTPTSECTSALLIDKLRAEAQTGYPEIEEAATELSRVAETAWLRQLSSWIVYGKLPSLKGHDFFIHTEKDHAFKKQNNLLPDFVNPATASSIFFIGKSLNQAQNLLRTNHDLTALSEKKGSLASDHLRMLSSLSLPIVPSQLSRTVAAMRLSLSQNVLQHLLPMKVTLKNLSCMRQFLLLAHGEFAASLITEAEARLQSRQQSMGSLLQQDTGKALQGLSIKDAELNQSLQQVWRSLAAEDKEVADELLEHAQSCITLAAPKANASRPSTSDGSNAPVQEMASTSFNDLLFPSPTELSMTVTSPLDLFLSSHDISIYSKISTYLLAIRRGHHRLSELWRRTPARRDHPLAIANDNAIRGRRNKRHTTTRKVWATCSAAIFLLSETAAFFEGEIVKGSCDHFQEWVESPAPTYDPEKSLSSVNDNPELRSQRDPETLASGHRTFLAALTYSLLLTDGPYTKELRSLLSNIDSLIAFFSRLLDIQQKLDLEDQTDGETSYTAQEEQRISLELDRARKKVDSDLKSVVNRLGQLDHERIGSMRYLDLRPGEKGDFEVWKGGGVDRLLMKLEFGRMAREGFDGV</sequence>
<evidence type="ECO:0000256" key="7">
    <source>
        <dbReference type="SAM" id="MobiDB-lite"/>
    </source>
</evidence>
<comment type="caution">
    <text evidence="10">The sequence shown here is derived from an EMBL/GenBank/DDBJ whole genome shotgun (WGS) entry which is preliminary data.</text>
</comment>
<evidence type="ECO:0000313" key="11">
    <source>
        <dbReference type="Proteomes" id="UP001305779"/>
    </source>
</evidence>
<evidence type="ECO:0000259" key="9">
    <source>
        <dbReference type="Pfam" id="PF17681"/>
    </source>
</evidence>
<evidence type="ECO:0000256" key="5">
    <source>
        <dbReference type="ARBA" id="ARBA00023212"/>
    </source>
</evidence>
<feature type="domain" description="Gamma tubulin complex component C-terminal" evidence="8">
    <location>
        <begin position="190"/>
        <end position="589"/>
    </location>
</feature>
<dbReference type="PANTHER" id="PTHR19302">
    <property type="entry name" value="GAMMA TUBULIN COMPLEX PROTEIN"/>
    <property type="match status" value="1"/>
</dbReference>
<evidence type="ECO:0000256" key="2">
    <source>
        <dbReference type="ARBA" id="ARBA00010337"/>
    </source>
</evidence>
<comment type="subcellular location">
    <subcellularLocation>
        <location evidence="1 6">Cytoplasm</location>
        <location evidence="1 6">Cytoskeleton</location>
        <location evidence="1 6">Microtubule organizing center</location>
    </subcellularLocation>
</comment>
<dbReference type="InterPro" id="IPR042241">
    <property type="entry name" value="GCP_C_sf"/>
</dbReference>
<name>A0ABR0E0Y7_ZASCE</name>
<keyword evidence="3 6" id="KW-0963">Cytoplasm</keyword>
<reference evidence="10 11" key="1">
    <citation type="journal article" date="2023" name="G3 (Bethesda)">
        <title>A chromosome-level genome assembly of Zasmidium syzygii isolated from banana leaves.</title>
        <authorList>
            <person name="van Westerhoven A.C."/>
            <person name="Mehrabi R."/>
            <person name="Talebi R."/>
            <person name="Steentjes M.B.F."/>
            <person name="Corcolon B."/>
            <person name="Chong P.A."/>
            <person name="Kema G.H.J."/>
            <person name="Seidl M.F."/>
        </authorList>
    </citation>
    <scope>NUCLEOTIDE SEQUENCE [LARGE SCALE GENOMIC DNA]</scope>
    <source>
        <strain evidence="10 11">P124</strain>
    </source>
</reference>
<keyword evidence="5 6" id="KW-0206">Cytoskeleton</keyword>
<evidence type="ECO:0000256" key="3">
    <source>
        <dbReference type="ARBA" id="ARBA00022490"/>
    </source>
</evidence>
<keyword evidence="4 6" id="KW-0493">Microtubule</keyword>
<proteinExistence type="inferred from homology"/>
<dbReference type="Proteomes" id="UP001305779">
    <property type="component" value="Unassembled WGS sequence"/>
</dbReference>
<keyword evidence="11" id="KW-1185">Reference proteome</keyword>
<accession>A0ABR0E0Y7</accession>
<dbReference type="Pfam" id="PF17681">
    <property type="entry name" value="GCP_N_terminal"/>
    <property type="match status" value="1"/>
</dbReference>
<dbReference type="Gene3D" id="1.20.120.1900">
    <property type="entry name" value="Gamma-tubulin complex, C-terminal domain"/>
    <property type="match status" value="1"/>
</dbReference>
<dbReference type="InterPro" id="IPR041470">
    <property type="entry name" value="GCP_N"/>
</dbReference>